<protein>
    <submittedName>
        <fullName evidence="1">Uncharacterized protein</fullName>
    </submittedName>
</protein>
<evidence type="ECO:0000313" key="2">
    <source>
        <dbReference type="Proteomes" id="UP000004358"/>
    </source>
</evidence>
<proteinExistence type="predicted"/>
<comment type="caution">
    <text evidence="1">The sequence shown here is derived from an EMBL/GenBank/DDBJ whole genome shotgun (WGS) entry which is preliminary data.</text>
</comment>
<dbReference type="HOGENOM" id="CLU_3285728_0_0_0"/>
<gene>
    <name evidence="1" type="ORF">DSM3645_03408</name>
</gene>
<dbReference type="Proteomes" id="UP000004358">
    <property type="component" value="Unassembled WGS sequence"/>
</dbReference>
<sequence length="40" mass="4178">MEPPGDANSITTSTASSSITKKMLNWGRKPLGAGSFFGFS</sequence>
<evidence type="ECO:0000313" key="1">
    <source>
        <dbReference type="EMBL" id="EAQ79491.1"/>
    </source>
</evidence>
<organism evidence="1 2">
    <name type="scientific">Blastopirellula marina DSM 3645</name>
    <dbReference type="NCBI Taxonomy" id="314230"/>
    <lineage>
        <taxon>Bacteria</taxon>
        <taxon>Pseudomonadati</taxon>
        <taxon>Planctomycetota</taxon>
        <taxon>Planctomycetia</taxon>
        <taxon>Pirellulales</taxon>
        <taxon>Pirellulaceae</taxon>
        <taxon>Blastopirellula</taxon>
    </lineage>
</organism>
<dbReference type="EMBL" id="AANZ01000014">
    <property type="protein sequence ID" value="EAQ79491.1"/>
    <property type="molecule type" value="Genomic_DNA"/>
</dbReference>
<reference evidence="1 2" key="1">
    <citation type="submission" date="2006-02" db="EMBL/GenBank/DDBJ databases">
        <authorList>
            <person name="Amann R."/>
            <person name="Ferriera S."/>
            <person name="Johnson J."/>
            <person name="Kravitz S."/>
            <person name="Halpern A."/>
            <person name="Remington K."/>
            <person name="Beeson K."/>
            <person name="Tran B."/>
            <person name="Rogers Y.-H."/>
            <person name="Friedman R."/>
            <person name="Venter J.C."/>
        </authorList>
    </citation>
    <scope>NUCLEOTIDE SEQUENCE [LARGE SCALE GENOMIC DNA]</scope>
    <source>
        <strain evidence="1 2">DSM 3645</strain>
    </source>
</reference>
<accession>A3ZVZ5</accession>
<dbReference type="AlphaFoldDB" id="A3ZVZ5"/>
<name>A3ZVZ5_9BACT</name>